<dbReference type="OMA" id="LNHFTMS"/>
<feature type="compositionally biased region" description="Polar residues" evidence="1">
    <location>
        <begin position="353"/>
        <end position="371"/>
    </location>
</feature>
<proteinExistence type="predicted"/>
<keyword evidence="3" id="KW-1185">Reference proteome</keyword>
<accession>F0ZIN6</accession>
<dbReference type="InParanoid" id="F0ZIN6"/>
<dbReference type="GO" id="GO:0042594">
    <property type="term" value="P:response to starvation"/>
    <property type="evidence" value="ECO:0000318"/>
    <property type="project" value="GO_Central"/>
</dbReference>
<dbReference type="GO" id="GO:0005634">
    <property type="term" value="C:nucleus"/>
    <property type="evidence" value="ECO:0000318"/>
    <property type="project" value="GO_Central"/>
</dbReference>
<feature type="region of interest" description="Disordered" evidence="1">
    <location>
        <begin position="313"/>
        <end position="338"/>
    </location>
</feature>
<dbReference type="KEGG" id="dpp:DICPUDRAFT_78139"/>
<dbReference type="OrthoDB" id="10641690at2759"/>
<protein>
    <submittedName>
        <fullName evidence="2">Uncharacterized protein</fullName>
    </submittedName>
</protein>
<feature type="region of interest" description="Disordered" evidence="1">
    <location>
        <begin position="353"/>
        <end position="383"/>
    </location>
</feature>
<name>F0ZIN6_DICPU</name>
<dbReference type="VEuPathDB" id="AmoebaDB:DICPUDRAFT_78139"/>
<feature type="region of interest" description="Disordered" evidence="1">
    <location>
        <begin position="1"/>
        <end position="26"/>
    </location>
</feature>
<reference evidence="3" key="1">
    <citation type="journal article" date="2011" name="Genome Biol.">
        <title>Comparative genomics of the social amoebae Dictyostelium discoideum and Dictyostelium purpureum.</title>
        <authorList>
            <consortium name="US DOE Joint Genome Institute (JGI-PGF)"/>
            <person name="Sucgang R."/>
            <person name="Kuo A."/>
            <person name="Tian X."/>
            <person name="Salerno W."/>
            <person name="Parikh A."/>
            <person name="Feasley C.L."/>
            <person name="Dalin E."/>
            <person name="Tu H."/>
            <person name="Huang E."/>
            <person name="Barry K."/>
            <person name="Lindquist E."/>
            <person name="Shapiro H."/>
            <person name="Bruce D."/>
            <person name="Schmutz J."/>
            <person name="Salamov A."/>
            <person name="Fey P."/>
            <person name="Gaudet P."/>
            <person name="Anjard C."/>
            <person name="Babu M.M."/>
            <person name="Basu S."/>
            <person name="Bushmanova Y."/>
            <person name="van der Wel H."/>
            <person name="Katoh-Kurasawa M."/>
            <person name="Dinh C."/>
            <person name="Coutinho P.M."/>
            <person name="Saito T."/>
            <person name="Elias M."/>
            <person name="Schaap P."/>
            <person name="Kay R.R."/>
            <person name="Henrissat B."/>
            <person name="Eichinger L."/>
            <person name="Rivero F."/>
            <person name="Putnam N.H."/>
            <person name="West C.M."/>
            <person name="Loomis W.F."/>
            <person name="Chisholm R.L."/>
            <person name="Shaulsky G."/>
            <person name="Strassmann J.E."/>
            <person name="Queller D.C."/>
            <person name="Kuspa A."/>
            <person name="Grigoriev I.V."/>
        </authorList>
    </citation>
    <scope>NUCLEOTIDE SEQUENCE [LARGE SCALE GENOMIC DNA]</scope>
    <source>
        <strain evidence="3">QSDP1</strain>
    </source>
</reference>
<dbReference type="Proteomes" id="UP000001064">
    <property type="component" value="Unassembled WGS sequence"/>
</dbReference>
<gene>
    <name evidence="2" type="ORF">DICPUDRAFT_78139</name>
</gene>
<dbReference type="FunCoup" id="F0ZIN6">
    <property type="interactions" value="398"/>
</dbReference>
<dbReference type="AlphaFoldDB" id="F0ZIN6"/>
<organism evidence="2 3">
    <name type="scientific">Dictyostelium purpureum</name>
    <name type="common">Slime mold</name>
    <dbReference type="NCBI Taxonomy" id="5786"/>
    <lineage>
        <taxon>Eukaryota</taxon>
        <taxon>Amoebozoa</taxon>
        <taxon>Evosea</taxon>
        <taxon>Eumycetozoa</taxon>
        <taxon>Dictyostelia</taxon>
        <taxon>Dictyosteliales</taxon>
        <taxon>Dictyosteliaceae</taxon>
        <taxon>Dictyostelium</taxon>
    </lineage>
</organism>
<evidence type="ECO:0000313" key="2">
    <source>
        <dbReference type="EMBL" id="EGC36200.1"/>
    </source>
</evidence>
<sequence length="383" mass="44609">MNQKINNNDNDSNNNNNINKSCNTNNNDSEQSDFLNLFQSIDLKENDKKKKLELYFQEIRKQYQNTLINGDPFNNTKDIDWISNTIRTLNEFKLSNKDEKKELIKWIFKNLIIPVDSLRLKYKDQQQQQQQQQAEEGVTKNRTALKLWEYQLQIILRFEYLYLKEKLYEKKKLETTTTKDEDKNINSSIENIVFLLQDVSFLMDSFTNIPSNTTTTTTTPTTTTISSPPIINQGFINFLEVVILPRYISELKPTLIIIYKLLEISKPKQLKKEKPNKIVLNSNTMNELIQENPDIDSTINIDLNKDDDFAVNSSKKKKKEGDDKTVTKTAPSVSAGLPKDLFKNRSVKKLNHFTMSLSNPSKSFRTISTTSQQQQQQQQQQKK</sequence>
<dbReference type="EMBL" id="GL871034">
    <property type="protein sequence ID" value="EGC36200.1"/>
    <property type="molecule type" value="Genomic_DNA"/>
</dbReference>
<dbReference type="RefSeq" id="XP_003287267.1">
    <property type="nucleotide sequence ID" value="XM_003287219.1"/>
</dbReference>
<feature type="compositionally biased region" description="Low complexity" evidence="1">
    <location>
        <begin position="372"/>
        <end position="383"/>
    </location>
</feature>
<evidence type="ECO:0000256" key="1">
    <source>
        <dbReference type="SAM" id="MobiDB-lite"/>
    </source>
</evidence>
<dbReference type="GO" id="GO:0000981">
    <property type="term" value="F:DNA-binding transcription factor activity, RNA polymerase II-specific"/>
    <property type="evidence" value="ECO:0000318"/>
    <property type="project" value="GO_Central"/>
</dbReference>
<evidence type="ECO:0000313" key="3">
    <source>
        <dbReference type="Proteomes" id="UP000001064"/>
    </source>
</evidence>
<dbReference type="eggNOG" id="ENOG502RHPV">
    <property type="taxonomic scope" value="Eukaryota"/>
</dbReference>
<dbReference type="GeneID" id="10501081"/>
<dbReference type="GO" id="GO:0000987">
    <property type="term" value="F:cis-regulatory region sequence-specific DNA binding"/>
    <property type="evidence" value="ECO:0000318"/>
    <property type="project" value="GO_Central"/>
</dbReference>